<dbReference type="Pfam" id="PF00501">
    <property type="entry name" value="AMP-binding"/>
    <property type="match status" value="1"/>
</dbReference>
<evidence type="ECO:0000313" key="2">
    <source>
        <dbReference type="EMBL" id="MBC8434246.1"/>
    </source>
</evidence>
<sequence length="86" mass="9900">MHSAFCELIYSPDKEIVYRDQMRYDYLTFSRRVSQPANALENLGVRQGDTVVVMDWDSHRYPVCFFGVPMMGGFTCLPVRTPAAMN</sequence>
<proteinExistence type="predicted"/>
<organism evidence="2 3">
    <name type="scientific">Candidatus Desulfatibia vada</name>
    <dbReference type="NCBI Taxonomy" id="2841696"/>
    <lineage>
        <taxon>Bacteria</taxon>
        <taxon>Pseudomonadati</taxon>
        <taxon>Thermodesulfobacteriota</taxon>
        <taxon>Desulfobacteria</taxon>
        <taxon>Desulfobacterales</taxon>
        <taxon>Desulfobacterales incertae sedis</taxon>
        <taxon>Candidatus Desulfatibia</taxon>
    </lineage>
</organism>
<dbReference type="InterPro" id="IPR050237">
    <property type="entry name" value="ATP-dep_AMP-bd_enzyme"/>
</dbReference>
<dbReference type="Proteomes" id="UP000605201">
    <property type="component" value="Unassembled WGS sequence"/>
</dbReference>
<dbReference type="PANTHER" id="PTHR43767">
    <property type="entry name" value="LONG-CHAIN-FATTY-ACID--COA LIGASE"/>
    <property type="match status" value="1"/>
</dbReference>
<dbReference type="SUPFAM" id="SSF56801">
    <property type="entry name" value="Acetyl-CoA synthetase-like"/>
    <property type="match status" value="1"/>
</dbReference>
<feature type="domain" description="AMP-dependent synthetase/ligase" evidence="1">
    <location>
        <begin position="12"/>
        <end position="75"/>
    </location>
</feature>
<dbReference type="InterPro" id="IPR000873">
    <property type="entry name" value="AMP-dep_synth/lig_dom"/>
</dbReference>
<comment type="caution">
    <text evidence="2">The sequence shown here is derived from an EMBL/GenBank/DDBJ whole genome shotgun (WGS) entry which is preliminary data.</text>
</comment>
<evidence type="ECO:0000259" key="1">
    <source>
        <dbReference type="Pfam" id="PF00501"/>
    </source>
</evidence>
<reference evidence="2 3" key="1">
    <citation type="submission" date="2020-08" db="EMBL/GenBank/DDBJ databases">
        <title>Bridging the membrane lipid divide: bacteria of the FCB group superphylum have the potential to synthesize archaeal ether lipids.</title>
        <authorList>
            <person name="Villanueva L."/>
            <person name="Von Meijenfeldt F.A.B."/>
            <person name="Westbye A.B."/>
            <person name="Yadav S."/>
            <person name="Hopmans E.C."/>
            <person name="Dutilh B.E."/>
            <person name="Sinninghe Damste J.S."/>
        </authorList>
    </citation>
    <scope>NUCLEOTIDE SEQUENCE [LARGE SCALE GENOMIC DNA]</scope>
    <source>
        <strain evidence="2">NIOZ-UU17</strain>
    </source>
</reference>
<dbReference type="Gene3D" id="3.40.50.980">
    <property type="match status" value="1"/>
</dbReference>
<dbReference type="EMBL" id="JACNIG010000404">
    <property type="protein sequence ID" value="MBC8434246.1"/>
    <property type="molecule type" value="Genomic_DNA"/>
</dbReference>
<dbReference type="AlphaFoldDB" id="A0A8J6P8B2"/>
<name>A0A8J6P8B2_9BACT</name>
<dbReference type="PANTHER" id="PTHR43767:SF11">
    <property type="entry name" value="MEDIUM-CHAIN-FATTY-ACID--COA LIGASE"/>
    <property type="match status" value="1"/>
</dbReference>
<evidence type="ECO:0000313" key="3">
    <source>
        <dbReference type="Proteomes" id="UP000605201"/>
    </source>
</evidence>
<gene>
    <name evidence="2" type="ORF">H8D96_20245</name>
</gene>
<protein>
    <submittedName>
        <fullName evidence="2">AMP-binding protein</fullName>
    </submittedName>
</protein>
<accession>A0A8J6P8B2</accession>